<feature type="region of interest" description="Disordered" evidence="1">
    <location>
        <begin position="1"/>
        <end position="170"/>
    </location>
</feature>
<sequence>MPRRNVSTKQAKKEQEPQKPGKPAKEEPPVDSDDQPTEEQDPGPAETTEDVPVVKAEPITPFKSDEAEESTSNVDPSTTTSASSSRPRRTARKNTLYNNEDYELSATGPLLSGTPSEKIPIPKSARAPVLSRESSTPASRKRAAPIQLSSGKSTKKMEVQEAEAEREEVR</sequence>
<feature type="compositionally biased region" description="Low complexity" evidence="1">
    <location>
        <begin position="76"/>
        <end position="85"/>
    </location>
</feature>
<keyword evidence="3" id="KW-1185">Reference proteome</keyword>
<dbReference type="HOGENOM" id="CLU_1571988_0_0_1"/>
<name>G0N1X4_CAEBE</name>
<proteinExistence type="predicted"/>
<reference evidence="3" key="1">
    <citation type="submission" date="2011-07" db="EMBL/GenBank/DDBJ databases">
        <authorList>
            <consortium name="Caenorhabditis brenneri Sequencing and Analysis Consortium"/>
            <person name="Wilson R.K."/>
        </authorList>
    </citation>
    <scope>NUCLEOTIDE SEQUENCE [LARGE SCALE GENOMIC DNA]</scope>
    <source>
        <strain evidence="3">PB2801</strain>
    </source>
</reference>
<accession>G0N1X4</accession>
<dbReference type="EMBL" id="GL379828">
    <property type="protein sequence ID" value="EGT50332.1"/>
    <property type="molecule type" value="Genomic_DNA"/>
</dbReference>
<dbReference type="InParanoid" id="G0N1X4"/>
<protein>
    <submittedName>
        <fullName evidence="2">Uncharacterized protein</fullName>
    </submittedName>
</protein>
<feature type="compositionally biased region" description="Acidic residues" evidence="1">
    <location>
        <begin position="160"/>
        <end position="170"/>
    </location>
</feature>
<dbReference type="Proteomes" id="UP000008068">
    <property type="component" value="Unassembled WGS sequence"/>
</dbReference>
<gene>
    <name evidence="2" type="ORF">CAEBREN_18902</name>
</gene>
<evidence type="ECO:0000313" key="3">
    <source>
        <dbReference type="Proteomes" id="UP000008068"/>
    </source>
</evidence>
<evidence type="ECO:0000313" key="2">
    <source>
        <dbReference type="EMBL" id="EGT50332.1"/>
    </source>
</evidence>
<organism evidence="3">
    <name type="scientific">Caenorhabditis brenneri</name>
    <name type="common">Nematode worm</name>
    <dbReference type="NCBI Taxonomy" id="135651"/>
    <lineage>
        <taxon>Eukaryota</taxon>
        <taxon>Metazoa</taxon>
        <taxon>Ecdysozoa</taxon>
        <taxon>Nematoda</taxon>
        <taxon>Chromadorea</taxon>
        <taxon>Rhabditida</taxon>
        <taxon>Rhabditina</taxon>
        <taxon>Rhabditomorpha</taxon>
        <taxon>Rhabditoidea</taxon>
        <taxon>Rhabditidae</taxon>
        <taxon>Peloderinae</taxon>
        <taxon>Caenorhabditis</taxon>
    </lineage>
</organism>
<feature type="compositionally biased region" description="Acidic residues" evidence="1">
    <location>
        <begin position="29"/>
        <end position="41"/>
    </location>
</feature>
<dbReference type="AlphaFoldDB" id="G0N1X4"/>
<evidence type="ECO:0000256" key="1">
    <source>
        <dbReference type="SAM" id="MobiDB-lite"/>
    </source>
</evidence>
<feature type="compositionally biased region" description="Basic and acidic residues" evidence="1">
    <location>
        <begin position="11"/>
        <end position="28"/>
    </location>
</feature>